<evidence type="ECO:0000313" key="1">
    <source>
        <dbReference type="EMBL" id="SMC35368.1"/>
    </source>
</evidence>
<accession>A0AC61PHF9</accession>
<protein>
    <submittedName>
        <fullName evidence="1">Uncharacterized protein</fullName>
    </submittedName>
</protein>
<name>A0AC61PHF9_9FIRM</name>
<dbReference type="EMBL" id="FWXZ01000001">
    <property type="protein sequence ID" value="SMC35368.1"/>
    <property type="molecule type" value="Genomic_DNA"/>
</dbReference>
<comment type="caution">
    <text evidence="1">The sequence shown here is derived from an EMBL/GenBank/DDBJ whole genome shotgun (WGS) entry which is preliminary data.</text>
</comment>
<keyword evidence="2" id="KW-1185">Reference proteome</keyword>
<evidence type="ECO:0000313" key="2">
    <source>
        <dbReference type="Proteomes" id="UP000192328"/>
    </source>
</evidence>
<dbReference type="Proteomes" id="UP000192328">
    <property type="component" value="Unassembled WGS sequence"/>
</dbReference>
<sequence>MINYNDDKRIDPKFYENDGSERKNVRKILVIVVLFCFSVLGLAKWIEYHRGPALPGEVILKGDMDMAEADAMLQEAGYIPKGDVITDDQHYHRYYQSSEAFGFTTDCSVLTVSKSGTEVNFVHWFTDESEENNADVPGNTWRTIATTLRGEIWGNPSVIKEEKNGWFWKLNKRTKVSLIYSRDNRFLLEYEYWK</sequence>
<organism evidence="1 2">
    <name type="scientific">Aristaeella lactis</name>
    <dbReference type="NCBI Taxonomy" id="3046383"/>
    <lineage>
        <taxon>Bacteria</taxon>
        <taxon>Bacillati</taxon>
        <taxon>Bacillota</taxon>
        <taxon>Clostridia</taxon>
        <taxon>Eubacteriales</taxon>
        <taxon>Aristaeellaceae</taxon>
        <taxon>Aristaeella</taxon>
    </lineage>
</organism>
<gene>
    <name evidence="1" type="ORF">SAMN06297397_0194</name>
</gene>
<reference evidence="1" key="1">
    <citation type="submission" date="2017-04" db="EMBL/GenBank/DDBJ databases">
        <authorList>
            <person name="Varghese N."/>
            <person name="Submissions S."/>
        </authorList>
    </citation>
    <scope>NUCLEOTIDE SEQUENCE</scope>
    <source>
        <strain evidence="1">WTE2008</strain>
    </source>
</reference>
<proteinExistence type="predicted"/>